<gene>
    <name evidence="1" type="ORF">J2Z77_000020</name>
</gene>
<comment type="caution">
    <text evidence="1">The sequence shown here is derived from an EMBL/GenBank/DDBJ whole genome shotgun (WGS) entry which is preliminary data.</text>
</comment>
<accession>A0ABS4KXZ0</accession>
<organism evidence="1 2">
    <name type="scientific">Streptomyces avidinii</name>
    <dbReference type="NCBI Taxonomy" id="1895"/>
    <lineage>
        <taxon>Bacteria</taxon>
        <taxon>Bacillati</taxon>
        <taxon>Actinomycetota</taxon>
        <taxon>Actinomycetes</taxon>
        <taxon>Kitasatosporales</taxon>
        <taxon>Streptomycetaceae</taxon>
        <taxon>Streptomyces</taxon>
    </lineage>
</organism>
<dbReference type="RefSeq" id="WP_189974010.1">
    <property type="nucleotide sequence ID" value="NZ_BMVL01000023.1"/>
</dbReference>
<dbReference type="Proteomes" id="UP001519310">
    <property type="component" value="Unassembled WGS sequence"/>
</dbReference>
<keyword evidence="2" id="KW-1185">Reference proteome</keyword>
<sequence>MATTTLFSAFIFNTTTIPAGQAQGYQIGPDARLGSGTVTATAHGLSGLVSGSQILNVEILKTRAGQNDQLRFLDITVRNIAPNSCPFVKLFVHIVTP</sequence>
<evidence type="ECO:0008006" key="3">
    <source>
        <dbReference type="Google" id="ProtNLM"/>
    </source>
</evidence>
<evidence type="ECO:0000313" key="1">
    <source>
        <dbReference type="EMBL" id="MBP2034236.1"/>
    </source>
</evidence>
<evidence type="ECO:0000313" key="2">
    <source>
        <dbReference type="Proteomes" id="UP001519310"/>
    </source>
</evidence>
<protein>
    <recommendedName>
        <fullName evidence="3">ML domain-containing protein</fullName>
    </recommendedName>
</protein>
<name>A0ABS4KXZ0_STRAV</name>
<dbReference type="EMBL" id="JAGGLQ010000001">
    <property type="protein sequence ID" value="MBP2034236.1"/>
    <property type="molecule type" value="Genomic_DNA"/>
</dbReference>
<reference evidence="1 2" key="1">
    <citation type="submission" date="2021-03" db="EMBL/GenBank/DDBJ databases">
        <title>Genomic Encyclopedia of Type Strains, Phase IV (KMG-IV): sequencing the most valuable type-strain genomes for metagenomic binning, comparative biology and taxonomic classification.</title>
        <authorList>
            <person name="Goeker M."/>
        </authorList>
    </citation>
    <scope>NUCLEOTIDE SEQUENCE [LARGE SCALE GENOMIC DNA]</scope>
    <source>
        <strain evidence="1 2">DSM 40526</strain>
    </source>
</reference>
<proteinExistence type="predicted"/>